<dbReference type="GeneID" id="117349432"/>
<protein>
    <submittedName>
        <fullName evidence="4">Fanconi anemia core complex-associated protein 20</fullName>
    </submittedName>
</protein>
<dbReference type="InterPro" id="IPR052689">
    <property type="entry name" value="FA_core_complex_assoc"/>
</dbReference>
<dbReference type="Pfam" id="PF15751">
    <property type="entry name" value="FANCA_interact"/>
    <property type="match status" value="1"/>
</dbReference>
<name>A0A6P8PTW0_GEOSA</name>
<dbReference type="PANTHER" id="PTHR37862:SF1">
    <property type="entry name" value="FANCONI ANEMIA CORE COMPLEX-ASSOCIATED PROTEIN 20"/>
    <property type="match status" value="1"/>
</dbReference>
<feature type="region of interest" description="Disordered" evidence="1">
    <location>
        <begin position="233"/>
        <end position="259"/>
    </location>
</feature>
<keyword evidence="3" id="KW-1185">Reference proteome</keyword>
<feature type="compositionally biased region" description="Basic and acidic residues" evidence="1">
    <location>
        <begin position="16"/>
        <end position="25"/>
    </location>
</feature>
<evidence type="ECO:0000313" key="4">
    <source>
        <dbReference type="RefSeq" id="XP_033778796.1"/>
    </source>
</evidence>
<evidence type="ECO:0000256" key="1">
    <source>
        <dbReference type="SAM" id="MobiDB-lite"/>
    </source>
</evidence>
<dbReference type="CTD" id="199990"/>
<organism evidence="3 4">
    <name type="scientific">Geotrypetes seraphini</name>
    <name type="common">Gaboon caecilian</name>
    <name type="synonym">Caecilia seraphini</name>
    <dbReference type="NCBI Taxonomy" id="260995"/>
    <lineage>
        <taxon>Eukaryota</taxon>
        <taxon>Metazoa</taxon>
        <taxon>Chordata</taxon>
        <taxon>Craniata</taxon>
        <taxon>Vertebrata</taxon>
        <taxon>Euteleostomi</taxon>
        <taxon>Amphibia</taxon>
        <taxon>Gymnophiona</taxon>
        <taxon>Geotrypetes</taxon>
    </lineage>
</organism>
<feature type="region of interest" description="Disordered" evidence="1">
    <location>
        <begin position="147"/>
        <end position="184"/>
    </location>
</feature>
<dbReference type="PANTHER" id="PTHR37862">
    <property type="entry name" value="FANCONI ANEMIA CORE COMPLEX-ASSOCIATED PROTEIN 20"/>
    <property type="match status" value="1"/>
</dbReference>
<dbReference type="Pfam" id="PF15750">
    <property type="entry name" value="UBZ_FAAP20"/>
    <property type="match status" value="1"/>
</dbReference>
<dbReference type="AlphaFoldDB" id="A0A6P8PTW0"/>
<dbReference type="GO" id="GO:0043130">
    <property type="term" value="F:ubiquitin binding"/>
    <property type="evidence" value="ECO:0007669"/>
    <property type="project" value="InterPro"/>
</dbReference>
<feature type="region of interest" description="Disordered" evidence="1">
    <location>
        <begin position="1"/>
        <end position="25"/>
    </location>
</feature>
<evidence type="ECO:0000313" key="3">
    <source>
        <dbReference type="Proteomes" id="UP000515159"/>
    </source>
</evidence>
<dbReference type="KEGG" id="gsh:117349432"/>
<dbReference type="InterPro" id="IPR031490">
    <property type="entry name" value="UBZ2_FAAP20"/>
</dbReference>
<dbReference type="GO" id="GO:0043240">
    <property type="term" value="C:Fanconi anaemia nuclear complex"/>
    <property type="evidence" value="ECO:0007669"/>
    <property type="project" value="TreeGrafter"/>
</dbReference>
<dbReference type="PROSITE" id="PS51906">
    <property type="entry name" value="ZF_UBZ2"/>
    <property type="match status" value="1"/>
</dbReference>
<evidence type="ECO:0000259" key="2">
    <source>
        <dbReference type="PROSITE" id="PS51906"/>
    </source>
</evidence>
<proteinExistence type="predicted"/>
<dbReference type="InParanoid" id="A0A6P8PTW0"/>
<reference evidence="4" key="1">
    <citation type="submission" date="2025-08" db="UniProtKB">
        <authorList>
            <consortium name="RefSeq"/>
        </authorList>
    </citation>
    <scope>IDENTIFICATION</scope>
</reference>
<feature type="compositionally biased region" description="Polar residues" evidence="1">
    <location>
        <begin position="147"/>
        <end position="163"/>
    </location>
</feature>
<dbReference type="OrthoDB" id="10063431at2759"/>
<sequence length="304" mass="33578">MGEDKGGKLRLKRPKAAPELRPSDHSCSWFEEKEQHDSAEIWKLVLQATCPSLKEIQWDTVPPLPESYKKCEGNEKEPRKTETFNVGAKQFEWTAFPSFAEVDQVCSKRSNLCRSLYGQTTNLMEEGDIPLLREKSLACLKSLSVVGSESGTPSANSRTQQNAEVGAKTGKPENPSKQCPAKTVQSQQGQWASVSISSSLPASSQNGKQNLIVGCLSKWNPVQEKAEGKVRKRLQEQETVTKETAGSVGDTPKAGDQRKGSEKVSLLLQSCPMCLVQFTEWFTQLDVDCHLAQCLSESADDIVW</sequence>
<feature type="domain" description="UBZ2-type" evidence="2">
    <location>
        <begin position="268"/>
        <end position="304"/>
    </location>
</feature>
<gene>
    <name evidence="4" type="primary">FAAP20</name>
</gene>
<dbReference type="Proteomes" id="UP000515159">
    <property type="component" value="Chromosome 15"/>
</dbReference>
<dbReference type="RefSeq" id="XP_033778796.1">
    <property type="nucleotide sequence ID" value="XM_033922905.1"/>
</dbReference>
<dbReference type="InterPro" id="IPR031491">
    <property type="entry name" value="FANCA_interact"/>
</dbReference>
<accession>A0A6P8PTW0</accession>